<dbReference type="EMBL" id="DUGH01000152">
    <property type="protein sequence ID" value="HIH17004.1"/>
    <property type="molecule type" value="Genomic_DNA"/>
</dbReference>
<organism evidence="1 2">
    <name type="scientific">Candidatus Iainarchaeum sp</name>
    <dbReference type="NCBI Taxonomy" id="3101447"/>
    <lineage>
        <taxon>Archaea</taxon>
        <taxon>Candidatus Iainarchaeota</taxon>
        <taxon>Candidatus Iainarchaeia</taxon>
        <taxon>Candidatus Iainarchaeales</taxon>
        <taxon>Candidatus Iainarchaeaceae</taxon>
        <taxon>Candidatus Iainarchaeum</taxon>
    </lineage>
</organism>
<feature type="non-terminal residue" evidence="1">
    <location>
        <position position="1"/>
    </location>
</feature>
<accession>A0A7J4JI51</accession>
<reference evidence="2" key="1">
    <citation type="journal article" date="2020" name="bioRxiv">
        <title>A rank-normalized archaeal taxonomy based on genome phylogeny resolves widespread incomplete and uneven classifications.</title>
        <authorList>
            <person name="Rinke C."/>
            <person name="Chuvochina M."/>
            <person name="Mussig A.J."/>
            <person name="Chaumeil P.-A."/>
            <person name="Waite D.W."/>
            <person name="Whitman W.B."/>
            <person name="Parks D.H."/>
            <person name="Hugenholtz P."/>
        </authorList>
    </citation>
    <scope>NUCLEOTIDE SEQUENCE [LARGE SCALE GENOMIC DNA]</scope>
</reference>
<dbReference type="Proteomes" id="UP000564964">
    <property type="component" value="Unassembled WGS sequence"/>
</dbReference>
<name>A0A7J4JI51_9ARCH</name>
<dbReference type="AlphaFoldDB" id="A0A7J4JI51"/>
<evidence type="ECO:0000313" key="2">
    <source>
        <dbReference type="Proteomes" id="UP000564964"/>
    </source>
</evidence>
<proteinExistence type="predicted"/>
<sequence length="267" mass="29121">PAEEAVHTVEIPGSTPVQNGVIEVFDKSNDFKRLNVDRRGTILEVSRGAINQITYSPSKATPLILKMTNRNDEAWAFYSLAIGGNAANLGPVSSKWNGIGYSCSSFDDRRMIEAFYETPDQHGLETKCALLGGEIAATSYGFEFCKPLDYGNVYLKTIYYTPQNQESKIHLNVGNDKASFIAQAGGGSDALLYGVPEVSSLLDGHQVESIGDVLKLVAKQFVCISGTDARADFWWNPKKVSDTDFMKAEELAITTATTPEKACIESK</sequence>
<protein>
    <submittedName>
        <fullName evidence="1">Uncharacterized protein</fullName>
    </submittedName>
</protein>
<gene>
    <name evidence="1" type="ORF">HA252_06380</name>
</gene>
<comment type="caution">
    <text evidence="1">The sequence shown here is derived from an EMBL/GenBank/DDBJ whole genome shotgun (WGS) entry which is preliminary data.</text>
</comment>
<evidence type="ECO:0000313" key="1">
    <source>
        <dbReference type="EMBL" id="HIH17004.1"/>
    </source>
</evidence>